<accession>A0A7J7DJU1</accession>
<feature type="region of interest" description="Disordered" evidence="1">
    <location>
        <begin position="87"/>
        <end position="131"/>
    </location>
</feature>
<feature type="compositionally biased region" description="Basic and acidic residues" evidence="1">
    <location>
        <begin position="101"/>
        <end position="115"/>
    </location>
</feature>
<dbReference type="Proteomes" id="UP000593562">
    <property type="component" value="Unassembled WGS sequence"/>
</dbReference>
<protein>
    <submittedName>
        <fullName evidence="3">Uncharacterized protein</fullName>
    </submittedName>
</protein>
<feature type="signal peptide" evidence="2">
    <location>
        <begin position="1"/>
        <end position="28"/>
    </location>
</feature>
<sequence length="131" mass="15304">MAWRWLATKKLWMLWFDYIFLGKIPTHGVCFKDENDDYGHKDFTGQTTQRIKSLSKPIRKLMVGKTVKMTMLLQKKVPPSKIRRVSFFKQQKGTSQSPNDGKIDSWKESRDDYASKNEFPPSKSRSISSQP</sequence>
<dbReference type="EMBL" id="JAAARO010000006">
    <property type="protein sequence ID" value="KAF5746549.1"/>
    <property type="molecule type" value="Genomic_DNA"/>
</dbReference>
<evidence type="ECO:0000313" key="4">
    <source>
        <dbReference type="Proteomes" id="UP000593562"/>
    </source>
</evidence>
<organism evidence="3 4">
    <name type="scientific">Tripterygium wilfordii</name>
    <name type="common">Thunder God vine</name>
    <dbReference type="NCBI Taxonomy" id="458696"/>
    <lineage>
        <taxon>Eukaryota</taxon>
        <taxon>Viridiplantae</taxon>
        <taxon>Streptophyta</taxon>
        <taxon>Embryophyta</taxon>
        <taxon>Tracheophyta</taxon>
        <taxon>Spermatophyta</taxon>
        <taxon>Magnoliopsida</taxon>
        <taxon>eudicotyledons</taxon>
        <taxon>Gunneridae</taxon>
        <taxon>Pentapetalae</taxon>
        <taxon>rosids</taxon>
        <taxon>fabids</taxon>
        <taxon>Celastrales</taxon>
        <taxon>Celastraceae</taxon>
        <taxon>Tripterygium</taxon>
    </lineage>
</organism>
<keyword evidence="2" id="KW-0732">Signal</keyword>
<proteinExistence type="predicted"/>
<evidence type="ECO:0000256" key="1">
    <source>
        <dbReference type="SAM" id="MobiDB-lite"/>
    </source>
</evidence>
<comment type="caution">
    <text evidence="3">The sequence shown here is derived from an EMBL/GenBank/DDBJ whole genome shotgun (WGS) entry which is preliminary data.</text>
</comment>
<name>A0A7J7DJU1_TRIWF</name>
<reference evidence="3 4" key="1">
    <citation type="journal article" date="2020" name="Nat. Commun.">
        <title>Genome of Tripterygium wilfordii and identification of cytochrome P450 involved in triptolide biosynthesis.</title>
        <authorList>
            <person name="Tu L."/>
            <person name="Su P."/>
            <person name="Zhang Z."/>
            <person name="Gao L."/>
            <person name="Wang J."/>
            <person name="Hu T."/>
            <person name="Zhou J."/>
            <person name="Zhang Y."/>
            <person name="Zhao Y."/>
            <person name="Liu Y."/>
            <person name="Song Y."/>
            <person name="Tong Y."/>
            <person name="Lu Y."/>
            <person name="Yang J."/>
            <person name="Xu C."/>
            <person name="Jia M."/>
            <person name="Peters R.J."/>
            <person name="Huang L."/>
            <person name="Gao W."/>
        </authorList>
    </citation>
    <scope>NUCLEOTIDE SEQUENCE [LARGE SCALE GENOMIC DNA]</scope>
    <source>
        <strain evidence="4">cv. XIE 37</strain>
        <tissue evidence="3">Leaf</tissue>
    </source>
</reference>
<dbReference type="InParanoid" id="A0A7J7DJU1"/>
<feature type="chain" id="PRO_5029561624" evidence="2">
    <location>
        <begin position="29"/>
        <end position="131"/>
    </location>
</feature>
<gene>
    <name evidence="3" type="ORF">HS088_TW06G00720</name>
</gene>
<evidence type="ECO:0000313" key="3">
    <source>
        <dbReference type="EMBL" id="KAF5746549.1"/>
    </source>
</evidence>
<keyword evidence="4" id="KW-1185">Reference proteome</keyword>
<feature type="compositionally biased region" description="Polar residues" evidence="1">
    <location>
        <begin position="88"/>
        <end position="99"/>
    </location>
</feature>
<evidence type="ECO:0000256" key="2">
    <source>
        <dbReference type="SAM" id="SignalP"/>
    </source>
</evidence>
<dbReference type="AlphaFoldDB" id="A0A7J7DJU1"/>